<dbReference type="Proteomes" id="UP001595526">
    <property type="component" value="Unassembled WGS sequence"/>
</dbReference>
<accession>A0ABV7JJ37</accession>
<organism evidence="1 2">
    <name type="scientific">Parapedobacter deserti</name>
    <dbReference type="NCBI Taxonomy" id="1912957"/>
    <lineage>
        <taxon>Bacteria</taxon>
        <taxon>Pseudomonadati</taxon>
        <taxon>Bacteroidota</taxon>
        <taxon>Sphingobacteriia</taxon>
        <taxon>Sphingobacteriales</taxon>
        <taxon>Sphingobacteriaceae</taxon>
        <taxon>Parapedobacter</taxon>
    </lineage>
</organism>
<dbReference type="RefSeq" id="WP_379020483.1">
    <property type="nucleotide sequence ID" value="NZ_JBHRTA010000016.1"/>
</dbReference>
<keyword evidence="2" id="KW-1185">Reference proteome</keyword>
<reference evidence="2" key="1">
    <citation type="journal article" date="2019" name="Int. J. Syst. Evol. Microbiol.">
        <title>The Global Catalogue of Microorganisms (GCM) 10K type strain sequencing project: providing services to taxonomists for standard genome sequencing and annotation.</title>
        <authorList>
            <consortium name="The Broad Institute Genomics Platform"/>
            <consortium name="The Broad Institute Genome Sequencing Center for Infectious Disease"/>
            <person name="Wu L."/>
            <person name="Ma J."/>
        </authorList>
    </citation>
    <scope>NUCLEOTIDE SEQUENCE [LARGE SCALE GENOMIC DNA]</scope>
    <source>
        <strain evidence="2">KCTC 52416</strain>
    </source>
</reference>
<name>A0ABV7JJ37_9SPHI</name>
<sequence>MSISKWPVLAIVVSSLALLPSEKVFPEAVSASPDVLTTEVSLNVYAQETLESVLFRLHTITRCPMLWDARMLADCRAKPATYRLVPLKTILAEQLEGTPIRYELKKKKLVFYRAKTASVVN</sequence>
<evidence type="ECO:0000313" key="1">
    <source>
        <dbReference type="EMBL" id="MFC3197107.1"/>
    </source>
</evidence>
<comment type="caution">
    <text evidence="1">The sequence shown here is derived from an EMBL/GenBank/DDBJ whole genome shotgun (WGS) entry which is preliminary data.</text>
</comment>
<proteinExistence type="predicted"/>
<evidence type="ECO:0000313" key="2">
    <source>
        <dbReference type="Proteomes" id="UP001595526"/>
    </source>
</evidence>
<evidence type="ECO:0008006" key="3">
    <source>
        <dbReference type="Google" id="ProtNLM"/>
    </source>
</evidence>
<dbReference type="EMBL" id="JBHRTA010000016">
    <property type="protein sequence ID" value="MFC3197107.1"/>
    <property type="molecule type" value="Genomic_DNA"/>
</dbReference>
<protein>
    <recommendedName>
        <fullName evidence="3">Secretin/TonB short N-terminal domain-containing protein</fullName>
    </recommendedName>
</protein>
<gene>
    <name evidence="1" type="ORF">ACFOET_05755</name>
</gene>